<feature type="binding site" evidence="5">
    <location>
        <position position="93"/>
    </location>
    <ligand>
        <name>Zn(2+)</name>
        <dbReference type="ChEBI" id="CHEBI:29105"/>
    </ligand>
</feature>
<feature type="compositionally biased region" description="Basic residues" evidence="6">
    <location>
        <begin position="219"/>
        <end position="259"/>
    </location>
</feature>
<accession>A0AAD5UAR8</accession>
<organism evidence="8 9">
    <name type="scientific">Boothiomyces macroporosus</name>
    <dbReference type="NCBI Taxonomy" id="261099"/>
    <lineage>
        <taxon>Eukaryota</taxon>
        <taxon>Fungi</taxon>
        <taxon>Fungi incertae sedis</taxon>
        <taxon>Chytridiomycota</taxon>
        <taxon>Chytridiomycota incertae sedis</taxon>
        <taxon>Chytridiomycetes</taxon>
        <taxon>Rhizophydiales</taxon>
        <taxon>Terramycetaceae</taxon>
        <taxon>Boothiomyces</taxon>
    </lineage>
</organism>
<dbReference type="GO" id="GO:0046872">
    <property type="term" value="F:metal ion binding"/>
    <property type="evidence" value="ECO:0007669"/>
    <property type="project" value="UniProtKB-KW"/>
</dbReference>
<feature type="domain" description="PDZ GRASP-type" evidence="7">
    <location>
        <begin position="14"/>
        <end position="105"/>
    </location>
</feature>
<feature type="compositionally biased region" description="Basic and acidic residues" evidence="6">
    <location>
        <begin position="260"/>
        <end position="272"/>
    </location>
</feature>
<sequence>MGANQSSPLEGSTIGFHILEIEPDSAAEKAGLEVYFDYITHCNGIRLNEDPAILKDYISENRPLPLIVYSSKTMSLRMVSIVGKNLGLKVKSCSFEGAHERVWHVLEVQKDSPSFVSGLISNTDYIIGSPQRTLHRKEDFLNLVKDFKGKQLKLYVYNSELDSIRNVIIIPDLWDGDGLLGCDIAYGNLHRIALSKEPMSRDNSTSNLPGGLVTDHEHGMHRHSHASHKHSHSEHKHSHGDHSHQHHDHSHGGHSHHDHLHIEHSHHEDDHKGNHHHHSHNDHPHHVHPHEGHHHDNSHKDSRHTHHDHSHDHSKHEHSLHANSNSTDAQVIKSNDSTVNHEVKHTNADNHVHGENCNHSPGINMPSKESELPPVDTQGTKKSEIMNNISPLNQPTFAPAAIPHPSLINEGEHTPLLHVEDDYIHDISGVPSLSWSSKSK</sequence>
<keyword evidence="4" id="KW-0472">Membrane</keyword>
<dbReference type="Gene3D" id="2.30.42.10">
    <property type="match status" value="2"/>
</dbReference>
<feature type="domain" description="PDZ GRASP-type" evidence="7">
    <location>
        <begin position="101"/>
        <end position="189"/>
    </location>
</feature>
<keyword evidence="5" id="KW-0479">Metal-binding</keyword>
<dbReference type="Proteomes" id="UP001210925">
    <property type="component" value="Unassembled WGS sequence"/>
</dbReference>
<evidence type="ECO:0000256" key="5">
    <source>
        <dbReference type="PIRSR" id="PIRSR607583-1"/>
    </source>
</evidence>
<feature type="compositionally biased region" description="Basic and acidic residues" evidence="6">
    <location>
        <begin position="309"/>
        <end position="320"/>
    </location>
</feature>
<evidence type="ECO:0000259" key="7">
    <source>
        <dbReference type="PROSITE" id="PS51865"/>
    </source>
</evidence>
<keyword evidence="2" id="KW-0677">Repeat</keyword>
<comment type="caution">
    <text evidence="8">The sequence shown here is derived from an EMBL/GenBank/DDBJ whole genome shotgun (WGS) entry which is preliminary data.</text>
</comment>
<dbReference type="PANTHER" id="PTHR12893:SF0">
    <property type="entry name" value="GRASP65"/>
    <property type="match status" value="1"/>
</dbReference>
<dbReference type="GO" id="GO:0000139">
    <property type="term" value="C:Golgi membrane"/>
    <property type="evidence" value="ECO:0007669"/>
    <property type="project" value="UniProtKB-SubCell"/>
</dbReference>
<dbReference type="InterPro" id="IPR024958">
    <property type="entry name" value="GRASP_PDZ"/>
</dbReference>
<proteinExistence type="predicted"/>
<evidence type="ECO:0000256" key="3">
    <source>
        <dbReference type="ARBA" id="ARBA00023034"/>
    </source>
</evidence>
<keyword evidence="9" id="KW-1185">Reference proteome</keyword>
<feature type="binding site" evidence="5">
    <location>
        <position position="17"/>
    </location>
    <ligand>
        <name>Zn(2+)</name>
        <dbReference type="ChEBI" id="CHEBI:29105"/>
    </ligand>
</feature>
<gene>
    <name evidence="8" type="primary">GORASP2</name>
    <name evidence="8" type="ORF">HK103_001548</name>
</gene>
<evidence type="ECO:0000313" key="9">
    <source>
        <dbReference type="Proteomes" id="UP001210925"/>
    </source>
</evidence>
<evidence type="ECO:0000313" key="8">
    <source>
        <dbReference type="EMBL" id="KAJ3252479.1"/>
    </source>
</evidence>
<reference evidence="8" key="1">
    <citation type="submission" date="2020-05" db="EMBL/GenBank/DDBJ databases">
        <title>Phylogenomic resolution of chytrid fungi.</title>
        <authorList>
            <person name="Stajich J.E."/>
            <person name="Amses K."/>
            <person name="Simmons R."/>
            <person name="Seto K."/>
            <person name="Myers J."/>
            <person name="Bonds A."/>
            <person name="Quandt C.A."/>
            <person name="Barry K."/>
            <person name="Liu P."/>
            <person name="Grigoriev I."/>
            <person name="Longcore J.E."/>
            <person name="James T.Y."/>
        </authorList>
    </citation>
    <scope>NUCLEOTIDE SEQUENCE</scope>
    <source>
        <strain evidence="8">PLAUS21</strain>
    </source>
</reference>
<name>A0AAD5UAR8_9FUNG</name>
<evidence type="ECO:0000256" key="2">
    <source>
        <dbReference type="ARBA" id="ARBA00022737"/>
    </source>
</evidence>
<evidence type="ECO:0000256" key="4">
    <source>
        <dbReference type="ARBA" id="ARBA00023136"/>
    </source>
</evidence>
<dbReference type="InterPro" id="IPR036034">
    <property type="entry name" value="PDZ_sf"/>
</dbReference>
<keyword evidence="3" id="KW-0333">Golgi apparatus</keyword>
<feature type="compositionally biased region" description="Basic and acidic residues" evidence="6">
    <location>
        <begin position="281"/>
        <end position="300"/>
    </location>
</feature>
<feature type="region of interest" description="Disordered" evidence="6">
    <location>
        <begin position="198"/>
        <end position="324"/>
    </location>
</feature>
<dbReference type="PANTHER" id="PTHR12893">
    <property type="entry name" value="GOLGI REASSEMBLY STACKING PROTEIN GRASP"/>
    <property type="match status" value="1"/>
</dbReference>
<evidence type="ECO:0000256" key="1">
    <source>
        <dbReference type="ARBA" id="ARBA00004394"/>
    </source>
</evidence>
<dbReference type="GO" id="GO:0007030">
    <property type="term" value="P:Golgi organization"/>
    <property type="evidence" value="ECO:0007669"/>
    <property type="project" value="TreeGrafter"/>
</dbReference>
<evidence type="ECO:0000256" key="6">
    <source>
        <dbReference type="SAM" id="MobiDB-lite"/>
    </source>
</evidence>
<keyword evidence="5" id="KW-0862">Zinc</keyword>
<dbReference type="PROSITE" id="PS51865">
    <property type="entry name" value="PDZ_GRASP"/>
    <property type="match status" value="2"/>
</dbReference>
<dbReference type="Pfam" id="PF04495">
    <property type="entry name" value="GRASP55_65"/>
    <property type="match status" value="2"/>
</dbReference>
<dbReference type="AlphaFoldDB" id="A0AAD5UAR8"/>
<protein>
    <submittedName>
        <fullName evidence="8">Golgi reassembly-stacking protein 2</fullName>
    </submittedName>
</protein>
<dbReference type="InterPro" id="IPR007583">
    <property type="entry name" value="GRASP55_65"/>
</dbReference>
<dbReference type="EMBL" id="JADGKB010000140">
    <property type="protein sequence ID" value="KAJ3252479.1"/>
    <property type="molecule type" value="Genomic_DNA"/>
</dbReference>
<comment type="subcellular location">
    <subcellularLocation>
        <location evidence="1">Golgi apparatus membrane</location>
    </subcellularLocation>
</comment>
<dbReference type="SUPFAM" id="SSF50156">
    <property type="entry name" value="PDZ domain-like"/>
    <property type="match status" value="1"/>
</dbReference>